<dbReference type="EMBL" id="BSEC01000005">
    <property type="protein sequence ID" value="GLI95800.1"/>
    <property type="molecule type" value="Genomic_DNA"/>
</dbReference>
<proteinExistence type="predicted"/>
<keyword evidence="2" id="KW-1185">Reference proteome</keyword>
<comment type="caution">
    <text evidence="1">The sequence shown here is derived from an EMBL/GenBank/DDBJ whole genome shotgun (WGS) entry which is preliminary data.</text>
</comment>
<reference evidence="1" key="1">
    <citation type="journal article" date="2023" name="Int. J. Syst. Evol. Microbiol.">
        <title>Methylocystis iwaonis sp. nov., a type II methane-oxidizing bacterium from surface soil of a rice paddy field in Japan, and emended description of the genus Methylocystis (ex Whittenbury et al. 1970) Bowman et al. 1993.</title>
        <authorList>
            <person name="Kaise H."/>
            <person name="Sawadogo J.B."/>
            <person name="Alam M.S."/>
            <person name="Ueno C."/>
            <person name="Dianou D."/>
            <person name="Shinjo R."/>
            <person name="Asakawa S."/>
        </authorList>
    </citation>
    <scope>NUCLEOTIDE SEQUENCE</scope>
    <source>
        <strain evidence="1">LMG27198</strain>
    </source>
</reference>
<dbReference type="Proteomes" id="UP001144323">
    <property type="component" value="Unassembled WGS sequence"/>
</dbReference>
<evidence type="ECO:0000313" key="2">
    <source>
        <dbReference type="Proteomes" id="UP001144323"/>
    </source>
</evidence>
<protein>
    <submittedName>
        <fullName evidence="1">Uncharacterized protein</fullName>
    </submittedName>
</protein>
<organism evidence="1 2">
    <name type="scientific">Methylocystis echinoides</name>
    <dbReference type="NCBI Taxonomy" id="29468"/>
    <lineage>
        <taxon>Bacteria</taxon>
        <taxon>Pseudomonadati</taxon>
        <taxon>Pseudomonadota</taxon>
        <taxon>Alphaproteobacteria</taxon>
        <taxon>Hyphomicrobiales</taxon>
        <taxon>Methylocystaceae</taxon>
        <taxon>Methylocystis</taxon>
    </lineage>
</organism>
<dbReference type="AlphaFoldDB" id="A0A9W6GZN5"/>
<gene>
    <name evidence="1" type="ORF">LMG27198_47920</name>
</gene>
<accession>A0A9W6GZN5</accession>
<dbReference type="RefSeq" id="WP_281806823.1">
    <property type="nucleotide sequence ID" value="NZ_BSEC01000005.1"/>
</dbReference>
<name>A0A9W6GZN5_9HYPH</name>
<sequence>MTELGRDENAMRLARELGDFQADAAVTKPLLQLFMGEETSPPMTSTSAQRFRAPNDRDPAVGWALGPIIPEFGDLARPIKRTINHATRRRPSLPVQCFWLASRKRPQIPPS</sequence>
<evidence type="ECO:0000313" key="1">
    <source>
        <dbReference type="EMBL" id="GLI95800.1"/>
    </source>
</evidence>